<organism evidence="2 3">
    <name type="scientific">Candidatus Synechococcus calcipolaris G9</name>
    <dbReference type="NCBI Taxonomy" id="1497997"/>
    <lineage>
        <taxon>Bacteria</taxon>
        <taxon>Bacillati</taxon>
        <taxon>Cyanobacteriota</taxon>
        <taxon>Cyanophyceae</taxon>
        <taxon>Synechococcales</taxon>
        <taxon>Synechococcaceae</taxon>
        <taxon>Synechococcus</taxon>
    </lineage>
</organism>
<reference evidence="2" key="1">
    <citation type="journal article" date="2022" name="Genome Biol. Evol.">
        <title>A New Gene Family Diagnostic for Intracellular Biomineralization of Amorphous Ca Carbonates by Cyanobacteria.</title>
        <authorList>
            <person name="Benzerara K."/>
            <person name="Duprat E."/>
            <person name="Bitard-Feildel T."/>
            <person name="Caumes G."/>
            <person name="Cassier-Chauvat C."/>
            <person name="Chauvat F."/>
            <person name="Dezi M."/>
            <person name="Diop S.I."/>
            <person name="Gaschignard G."/>
            <person name="Gorgen S."/>
            <person name="Gugger M."/>
            <person name="Lopez-Garcia P."/>
            <person name="Millet M."/>
            <person name="Skouri-Panet F."/>
            <person name="Moreira D."/>
            <person name="Callebaut I."/>
        </authorList>
    </citation>
    <scope>NUCLEOTIDE SEQUENCE</scope>
    <source>
        <strain evidence="2">G9</strain>
    </source>
</reference>
<name>A0ABT6F078_9SYNE</name>
<evidence type="ECO:0000313" key="2">
    <source>
        <dbReference type="EMBL" id="MDG2991229.1"/>
    </source>
</evidence>
<feature type="region of interest" description="Disordered" evidence="1">
    <location>
        <begin position="73"/>
        <end position="93"/>
    </location>
</feature>
<evidence type="ECO:0000313" key="3">
    <source>
        <dbReference type="Proteomes" id="UP001154265"/>
    </source>
</evidence>
<comment type="caution">
    <text evidence="2">The sequence shown here is derived from an EMBL/GenBank/DDBJ whole genome shotgun (WGS) entry which is preliminary data.</text>
</comment>
<gene>
    <name evidence="2" type="ORF">L3556_09845</name>
</gene>
<sequence length="118" mass="13129">MDSRNPIELLQKGYYTTLGVATSVVESVQDQEKRQENLAQLRLDFSQLAEIWADKGKVTETEARKFVEVVLERPDAASPSSASTSSPSRRMIEDDLISLTETLAAIRQDLEAEQSGQN</sequence>
<accession>A0ABT6F078</accession>
<dbReference type="Proteomes" id="UP001154265">
    <property type="component" value="Unassembled WGS sequence"/>
</dbReference>
<protein>
    <submittedName>
        <fullName evidence="2">Uncharacterized protein</fullName>
    </submittedName>
</protein>
<dbReference type="EMBL" id="JAKKUT010000002">
    <property type="protein sequence ID" value="MDG2991229.1"/>
    <property type="molecule type" value="Genomic_DNA"/>
</dbReference>
<evidence type="ECO:0000256" key="1">
    <source>
        <dbReference type="SAM" id="MobiDB-lite"/>
    </source>
</evidence>
<reference evidence="2" key="2">
    <citation type="submission" date="2022-01" db="EMBL/GenBank/DDBJ databases">
        <authorList>
            <person name="Zivanovic Y."/>
            <person name="Moreira D."/>
            <person name="Lopez-Garcia P."/>
        </authorList>
    </citation>
    <scope>NUCLEOTIDE SEQUENCE</scope>
    <source>
        <strain evidence="2">G9</strain>
    </source>
</reference>
<feature type="compositionally biased region" description="Low complexity" evidence="1">
    <location>
        <begin position="76"/>
        <end position="89"/>
    </location>
</feature>
<dbReference type="RefSeq" id="WP_277867104.1">
    <property type="nucleotide sequence ID" value="NZ_JAKKUT010000002.1"/>
</dbReference>
<keyword evidence="3" id="KW-1185">Reference proteome</keyword>
<proteinExistence type="predicted"/>